<proteinExistence type="inferred from homology"/>
<dbReference type="PANTHER" id="PTHR45672">
    <property type="entry name" value="PROTEIN DISULFIDE-ISOMERASE C17H9.14C-RELATED"/>
    <property type="match status" value="1"/>
</dbReference>
<evidence type="ECO:0000256" key="1">
    <source>
        <dbReference type="ARBA" id="ARBA00006347"/>
    </source>
</evidence>
<evidence type="ECO:0000313" key="5">
    <source>
        <dbReference type="EMBL" id="CAE8682421.1"/>
    </source>
</evidence>
<dbReference type="Proteomes" id="UP000626109">
    <property type="component" value="Unassembled WGS sequence"/>
</dbReference>
<dbReference type="EMBL" id="CAJNNV010024327">
    <property type="protein sequence ID" value="CAE8609480.1"/>
    <property type="molecule type" value="Genomic_DNA"/>
</dbReference>
<dbReference type="GO" id="GO:0006457">
    <property type="term" value="P:protein folding"/>
    <property type="evidence" value="ECO:0007669"/>
    <property type="project" value="TreeGrafter"/>
</dbReference>
<dbReference type="Proteomes" id="UP000654075">
    <property type="component" value="Unassembled WGS sequence"/>
</dbReference>
<keyword evidence="7" id="KW-1185">Reference proteome</keyword>
<dbReference type="PANTHER" id="PTHR45672:SF3">
    <property type="entry name" value="THIOREDOXIN DOMAIN-CONTAINING PROTEIN 5"/>
    <property type="match status" value="1"/>
</dbReference>
<keyword evidence="2" id="KW-0732">Signal</keyword>
<evidence type="ECO:0000313" key="7">
    <source>
        <dbReference type="Proteomes" id="UP000654075"/>
    </source>
</evidence>
<dbReference type="GO" id="GO:0005783">
    <property type="term" value="C:endoplasmic reticulum"/>
    <property type="evidence" value="ECO:0007669"/>
    <property type="project" value="TreeGrafter"/>
</dbReference>
<sequence>MKPAWDQLMKEFDGHASVLIADVDCTTEGKSLCDESGVQGFPTIKYGDPNDMQDYKGGRDADALSKFAKENLGPSCGPEHLDLCAADKKKQIDEFLALPILDLEGMINKKEYESAKVDKDLDELLKSLQAQYEAGTKAKDTKKEEIKESGLGLMKSVQAYRKRNKTTNAATGSGTTNNNHDKTTNAVTGWMGGWLAGFLPSWVKNEL</sequence>
<name>A0A813JNC9_POLGL</name>
<dbReference type="EMBL" id="CAJNNW010026070">
    <property type="protein sequence ID" value="CAE8682421.1"/>
    <property type="molecule type" value="Genomic_DNA"/>
</dbReference>
<dbReference type="Pfam" id="PF00085">
    <property type="entry name" value="Thioredoxin"/>
    <property type="match status" value="1"/>
</dbReference>
<comment type="caution">
    <text evidence="5">The sequence shown here is derived from an EMBL/GenBank/DDBJ whole genome shotgun (WGS) entry which is preliminary data.</text>
</comment>
<gene>
    <name evidence="4" type="ORF">PGLA1383_LOCUS27307</name>
    <name evidence="5" type="ORF">PGLA2088_LOCUS22933</name>
</gene>
<dbReference type="InterPro" id="IPR036249">
    <property type="entry name" value="Thioredoxin-like_sf"/>
</dbReference>
<organism evidence="5 6">
    <name type="scientific">Polarella glacialis</name>
    <name type="common">Dinoflagellate</name>
    <dbReference type="NCBI Taxonomy" id="89957"/>
    <lineage>
        <taxon>Eukaryota</taxon>
        <taxon>Sar</taxon>
        <taxon>Alveolata</taxon>
        <taxon>Dinophyceae</taxon>
        <taxon>Suessiales</taxon>
        <taxon>Suessiaceae</taxon>
        <taxon>Polarella</taxon>
    </lineage>
</organism>
<evidence type="ECO:0000313" key="6">
    <source>
        <dbReference type="Proteomes" id="UP000626109"/>
    </source>
</evidence>
<dbReference type="InterPro" id="IPR013766">
    <property type="entry name" value="Thioredoxin_domain"/>
</dbReference>
<dbReference type="InterPro" id="IPR051063">
    <property type="entry name" value="PDI"/>
</dbReference>
<evidence type="ECO:0000313" key="4">
    <source>
        <dbReference type="EMBL" id="CAE8609480.1"/>
    </source>
</evidence>
<feature type="domain" description="Thioredoxin" evidence="3">
    <location>
        <begin position="1"/>
        <end position="69"/>
    </location>
</feature>
<protein>
    <recommendedName>
        <fullName evidence="3">Thioredoxin domain-containing protein</fullName>
    </recommendedName>
</protein>
<accession>A0A813JNC9</accession>
<dbReference type="Gene3D" id="3.40.30.10">
    <property type="entry name" value="Glutaredoxin"/>
    <property type="match status" value="1"/>
</dbReference>
<dbReference type="GO" id="GO:0003756">
    <property type="term" value="F:protein disulfide isomerase activity"/>
    <property type="evidence" value="ECO:0007669"/>
    <property type="project" value="TreeGrafter"/>
</dbReference>
<evidence type="ECO:0000259" key="3">
    <source>
        <dbReference type="Pfam" id="PF00085"/>
    </source>
</evidence>
<dbReference type="SUPFAM" id="SSF52833">
    <property type="entry name" value="Thioredoxin-like"/>
    <property type="match status" value="1"/>
</dbReference>
<reference evidence="5" key="1">
    <citation type="submission" date="2021-02" db="EMBL/GenBank/DDBJ databases">
        <authorList>
            <person name="Dougan E. K."/>
            <person name="Rhodes N."/>
            <person name="Thang M."/>
            <person name="Chan C."/>
        </authorList>
    </citation>
    <scope>NUCLEOTIDE SEQUENCE</scope>
</reference>
<dbReference type="AlphaFoldDB" id="A0A813JNC9"/>
<comment type="similarity">
    <text evidence="1">Belongs to the protein disulfide isomerase family.</text>
</comment>
<evidence type="ECO:0000256" key="2">
    <source>
        <dbReference type="ARBA" id="ARBA00022729"/>
    </source>
</evidence>